<evidence type="ECO:0000256" key="3">
    <source>
        <dbReference type="ARBA" id="ARBA00022692"/>
    </source>
</evidence>
<dbReference type="GO" id="GO:0022857">
    <property type="term" value="F:transmembrane transporter activity"/>
    <property type="evidence" value="ECO:0007669"/>
    <property type="project" value="InterPro"/>
</dbReference>
<dbReference type="eggNOG" id="COG2814">
    <property type="taxonomic scope" value="Bacteria"/>
</dbReference>
<protein>
    <recommendedName>
        <fullName evidence="9">MFS transporter</fullName>
    </recommendedName>
</protein>
<organism evidence="7 8">
    <name type="scientific">Pontibacillus chungwhensis BH030062</name>
    <dbReference type="NCBI Taxonomy" id="1385513"/>
    <lineage>
        <taxon>Bacteria</taxon>
        <taxon>Bacillati</taxon>
        <taxon>Bacillota</taxon>
        <taxon>Bacilli</taxon>
        <taxon>Bacillales</taxon>
        <taxon>Bacillaceae</taxon>
        <taxon>Pontibacillus</taxon>
    </lineage>
</organism>
<feature type="transmembrane region" description="Helical" evidence="6">
    <location>
        <begin position="247"/>
        <end position="268"/>
    </location>
</feature>
<keyword evidence="4 6" id="KW-1133">Transmembrane helix</keyword>
<dbReference type="PANTHER" id="PTHR23513">
    <property type="entry name" value="INTEGRAL MEMBRANE EFFLUX PROTEIN-RELATED"/>
    <property type="match status" value="1"/>
</dbReference>
<keyword evidence="8" id="KW-1185">Reference proteome</keyword>
<dbReference type="Gene3D" id="1.20.1250.20">
    <property type="entry name" value="MFS general substrate transporter like domains"/>
    <property type="match status" value="1"/>
</dbReference>
<feature type="transmembrane region" description="Helical" evidence="6">
    <location>
        <begin position="368"/>
        <end position="388"/>
    </location>
</feature>
<proteinExistence type="predicted"/>
<evidence type="ECO:0000256" key="5">
    <source>
        <dbReference type="ARBA" id="ARBA00023136"/>
    </source>
</evidence>
<keyword evidence="3 6" id="KW-0812">Transmembrane</keyword>
<evidence type="ECO:0000256" key="4">
    <source>
        <dbReference type="ARBA" id="ARBA00022989"/>
    </source>
</evidence>
<name>A0A0A2V020_9BACI</name>
<evidence type="ECO:0000256" key="2">
    <source>
        <dbReference type="ARBA" id="ARBA00022475"/>
    </source>
</evidence>
<dbReference type="Pfam" id="PF07690">
    <property type="entry name" value="MFS_1"/>
    <property type="match status" value="1"/>
</dbReference>
<feature type="transmembrane region" description="Helical" evidence="6">
    <location>
        <begin position="337"/>
        <end position="362"/>
    </location>
</feature>
<dbReference type="EMBL" id="AVBG01000003">
    <property type="protein sequence ID" value="KGP92161.1"/>
    <property type="molecule type" value="Genomic_DNA"/>
</dbReference>
<dbReference type="STRING" id="1385513.N780_00870"/>
<accession>A0A0A2V020</accession>
<evidence type="ECO:0008006" key="9">
    <source>
        <dbReference type="Google" id="ProtNLM"/>
    </source>
</evidence>
<comment type="caution">
    <text evidence="7">The sequence shown here is derived from an EMBL/GenBank/DDBJ whole genome shotgun (WGS) entry which is preliminary data.</text>
</comment>
<feature type="transmembrane region" description="Helical" evidence="6">
    <location>
        <begin position="138"/>
        <end position="161"/>
    </location>
</feature>
<reference evidence="7 8" key="1">
    <citation type="submission" date="2013-08" db="EMBL/GenBank/DDBJ databases">
        <title>Genome of Pontibacillus chungwhensis.</title>
        <authorList>
            <person name="Wang Q."/>
            <person name="Wang G."/>
        </authorList>
    </citation>
    <scope>NUCLEOTIDE SEQUENCE [LARGE SCALE GENOMIC DNA]</scope>
    <source>
        <strain evidence="7 8">BH030062</strain>
    </source>
</reference>
<dbReference type="PANTHER" id="PTHR23513:SF6">
    <property type="entry name" value="MAJOR FACILITATOR SUPERFAMILY ASSOCIATED DOMAIN-CONTAINING PROTEIN"/>
    <property type="match status" value="1"/>
</dbReference>
<feature type="transmembrane region" description="Helical" evidence="6">
    <location>
        <begin position="98"/>
        <end position="118"/>
    </location>
</feature>
<dbReference type="RefSeq" id="WP_036781178.1">
    <property type="nucleotide sequence ID" value="NZ_AVBG01000003.1"/>
</dbReference>
<sequence length="405" mass="44486">MTFNSRSPYRKLFLAGIINGIGDRFNQVAVLAMILTITGSGVAVGGALAIRIVPYLFFSPVGGWLATVVSLRKIMVGTDLVRVFFALSLLLVENRQDLWIVYAILFVLAASEAVYQPVRRTYLSRHIKREDMFTVNKLEQVLLGFVLILGSAGGGVVSYLFSPQLVFIVNAFTFLVAALILLQVYEEKSKFTSSKQAVYTVIQKGFGITLRSPLLRRIFFIDVFISMADGIFNVLISVYAYQRFQTGDVGIGIFYGALGVGLVASMWVSVTRFKYLMPVAVGAILTEGVFQVFLSQANGFYYAILLFMLISLSGGVGKGAMDTMVMKRLSNEEESAVYSLFDMVSNVVMGLSMFGTGLLLTYYSPTTLGLLAGILFIGVATIGGYAVYREQELQKGSLNEMNDLR</sequence>
<feature type="transmembrane region" description="Helical" evidence="6">
    <location>
        <begin position="167"/>
        <end position="185"/>
    </location>
</feature>
<dbReference type="InterPro" id="IPR036259">
    <property type="entry name" value="MFS_trans_sf"/>
</dbReference>
<evidence type="ECO:0000256" key="6">
    <source>
        <dbReference type="SAM" id="Phobius"/>
    </source>
</evidence>
<dbReference type="SUPFAM" id="SSF103473">
    <property type="entry name" value="MFS general substrate transporter"/>
    <property type="match status" value="1"/>
</dbReference>
<feature type="transmembrane region" description="Helical" evidence="6">
    <location>
        <begin position="275"/>
        <end position="294"/>
    </location>
</feature>
<gene>
    <name evidence="7" type="ORF">N780_00870</name>
</gene>
<dbReference type="OrthoDB" id="9775268at2"/>
<dbReference type="CDD" id="cd06173">
    <property type="entry name" value="MFS_MefA_like"/>
    <property type="match status" value="1"/>
</dbReference>
<keyword evidence="5 6" id="KW-0472">Membrane</keyword>
<evidence type="ECO:0000256" key="1">
    <source>
        <dbReference type="ARBA" id="ARBA00004651"/>
    </source>
</evidence>
<dbReference type="Proteomes" id="UP000030153">
    <property type="component" value="Unassembled WGS sequence"/>
</dbReference>
<comment type="subcellular location">
    <subcellularLocation>
        <location evidence="1">Cell membrane</location>
        <topology evidence="1">Multi-pass membrane protein</topology>
    </subcellularLocation>
</comment>
<dbReference type="GO" id="GO:0005886">
    <property type="term" value="C:plasma membrane"/>
    <property type="evidence" value="ECO:0007669"/>
    <property type="project" value="UniProtKB-SubCell"/>
</dbReference>
<evidence type="ECO:0000313" key="7">
    <source>
        <dbReference type="EMBL" id="KGP92161.1"/>
    </source>
</evidence>
<dbReference type="InterPro" id="IPR011701">
    <property type="entry name" value="MFS"/>
</dbReference>
<keyword evidence="2" id="KW-1003">Cell membrane</keyword>
<feature type="transmembrane region" description="Helical" evidence="6">
    <location>
        <begin position="28"/>
        <end position="53"/>
    </location>
</feature>
<evidence type="ECO:0000313" key="8">
    <source>
        <dbReference type="Proteomes" id="UP000030153"/>
    </source>
</evidence>
<dbReference type="AlphaFoldDB" id="A0A0A2V020"/>
<feature type="transmembrane region" description="Helical" evidence="6">
    <location>
        <begin position="300"/>
        <end position="317"/>
    </location>
</feature>
<feature type="transmembrane region" description="Helical" evidence="6">
    <location>
        <begin position="218"/>
        <end position="241"/>
    </location>
</feature>